<evidence type="ECO:0000256" key="3">
    <source>
        <dbReference type="ARBA" id="ARBA00023274"/>
    </source>
</evidence>
<dbReference type="Pfam" id="PF00830">
    <property type="entry name" value="Ribosomal_L28"/>
    <property type="match status" value="1"/>
</dbReference>
<keyword evidence="2 5" id="KW-0689">Ribosomal protein</keyword>
<dbReference type="InterPro" id="IPR001383">
    <property type="entry name" value="Ribosomal_bL28_bact-type"/>
</dbReference>
<dbReference type="GO" id="GO:0003735">
    <property type="term" value="F:structural constituent of ribosome"/>
    <property type="evidence" value="ECO:0007669"/>
    <property type="project" value="InterPro"/>
</dbReference>
<dbReference type="InterPro" id="IPR050096">
    <property type="entry name" value="Bacterial_rp_bL28"/>
</dbReference>
<evidence type="ECO:0000313" key="7">
    <source>
        <dbReference type="Proteomes" id="UP000035659"/>
    </source>
</evidence>
<evidence type="ECO:0000256" key="4">
    <source>
        <dbReference type="ARBA" id="ARBA00035174"/>
    </source>
</evidence>
<evidence type="ECO:0000313" key="6">
    <source>
        <dbReference type="EMBL" id="AKM84883.1"/>
    </source>
</evidence>
<dbReference type="InterPro" id="IPR034704">
    <property type="entry name" value="Ribosomal_bL28/bL31-like_sf"/>
</dbReference>
<accession>A0A0G4BBU0</accession>
<dbReference type="GO" id="GO:1990904">
    <property type="term" value="C:ribonucleoprotein complex"/>
    <property type="evidence" value="ECO:0007669"/>
    <property type="project" value="UniProtKB-KW"/>
</dbReference>
<comment type="similarity">
    <text evidence="1 5">Belongs to the bacterial ribosomal protein bL28 family.</text>
</comment>
<dbReference type="HAMAP" id="MF_00373">
    <property type="entry name" value="Ribosomal_bL28"/>
    <property type="match status" value="1"/>
</dbReference>
<dbReference type="SUPFAM" id="SSF143800">
    <property type="entry name" value="L28p-like"/>
    <property type="match status" value="1"/>
</dbReference>
<name>A0A0G4BBU0_UNCK3</name>
<dbReference type="GO" id="GO:0006412">
    <property type="term" value="P:translation"/>
    <property type="evidence" value="ECO:0007669"/>
    <property type="project" value="UniProtKB-UniRule"/>
</dbReference>
<dbReference type="KEGG" id="bgw:VE98_C0001G0429"/>
<dbReference type="AlphaFoldDB" id="A0A0G4BBU0"/>
<dbReference type="InterPro" id="IPR037147">
    <property type="entry name" value="Ribosomal_bL28_sf"/>
</dbReference>
<evidence type="ECO:0000256" key="2">
    <source>
        <dbReference type="ARBA" id="ARBA00022980"/>
    </source>
</evidence>
<dbReference type="GO" id="GO:0005840">
    <property type="term" value="C:ribosome"/>
    <property type="evidence" value="ECO:0007669"/>
    <property type="project" value="UniProtKB-KW"/>
</dbReference>
<dbReference type="Proteomes" id="UP000035659">
    <property type="component" value="Chromosome"/>
</dbReference>
<reference evidence="6 7" key="1">
    <citation type="journal article" date="2015" name="Nature">
        <title>rRNA introns, odd ribosomes, and small enigmatic genomes across a large radiation of phyla.</title>
        <authorList>
            <person name="Brown C.T."/>
            <person name="Hug L.A."/>
            <person name="Thomas B.C."/>
            <person name="Sharon I."/>
            <person name="Castelle C.J."/>
            <person name="Singh A."/>
            <person name="Wilkins M.J."/>
            <person name="Williams K.H."/>
            <person name="Banfield J.F."/>
        </authorList>
    </citation>
    <scope>NUCLEOTIDE SEQUENCE [LARGE SCALE GENOMIC DNA]</scope>
</reference>
<dbReference type="STRING" id="1620412.VE98_C0001G0429"/>
<organism evidence="6 7">
    <name type="scientific">candidate division Kazan bacterium GW2011_GWA1_50_15</name>
    <dbReference type="NCBI Taxonomy" id="1620412"/>
    <lineage>
        <taxon>Bacteria</taxon>
        <taxon>Bacteria division Kazan-3B-28</taxon>
    </lineage>
</organism>
<dbReference type="EMBL" id="CP011216">
    <property type="protein sequence ID" value="AKM84883.1"/>
    <property type="molecule type" value="Genomic_DNA"/>
</dbReference>
<sequence>MSKICSICNKTLSTGHNVSHSKRRTKRTWSPNLTTTTITENGRRRKIVVCTRCLKTLSKPQRGKK</sequence>
<proteinExistence type="inferred from homology"/>
<evidence type="ECO:0000256" key="5">
    <source>
        <dbReference type="HAMAP-Rule" id="MF_00373"/>
    </source>
</evidence>
<dbReference type="NCBIfam" id="TIGR00009">
    <property type="entry name" value="L28"/>
    <property type="match status" value="1"/>
</dbReference>
<keyword evidence="3 5" id="KW-0687">Ribonucleoprotein</keyword>
<gene>
    <name evidence="5" type="primary">rpmB</name>
    <name evidence="6" type="ORF">VE98_C0001G0429</name>
</gene>
<dbReference type="Gene3D" id="2.30.170.40">
    <property type="entry name" value="Ribosomal protein L28/L24"/>
    <property type="match status" value="1"/>
</dbReference>
<dbReference type="InterPro" id="IPR026569">
    <property type="entry name" value="Ribosomal_bL28"/>
</dbReference>
<protein>
    <recommendedName>
        <fullName evidence="4 5">Large ribosomal subunit protein bL28</fullName>
    </recommendedName>
</protein>
<evidence type="ECO:0000256" key="1">
    <source>
        <dbReference type="ARBA" id="ARBA00008760"/>
    </source>
</evidence>
<dbReference type="PANTHER" id="PTHR39080">
    <property type="entry name" value="50S RIBOSOMAL PROTEIN L28"/>
    <property type="match status" value="1"/>
</dbReference>
<dbReference type="PANTHER" id="PTHR39080:SF1">
    <property type="entry name" value="LARGE RIBOSOMAL SUBUNIT PROTEIN BL28A"/>
    <property type="match status" value="1"/>
</dbReference>